<reference evidence="2 3" key="1">
    <citation type="submission" date="2023-03" db="EMBL/GenBank/DDBJ databases">
        <title>High-quality genome of Scylla paramamosain provides insights in environmental adaptation.</title>
        <authorList>
            <person name="Zhang L."/>
        </authorList>
    </citation>
    <scope>NUCLEOTIDE SEQUENCE [LARGE SCALE GENOMIC DNA]</scope>
    <source>
        <strain evidence="2">LZ_2023a</strain>
        <tissue evidence="2">Muscle</tissue>
    </source>
</reference>
<dbReference type="AlphaFoldDB" id="A0AAW0SC58"/>
<feature type="compositionally biased region" description="Basic and acidic residues" evidence="1">
    <location>
        <begin position="47"/>
        <end position="61"/>
    </location>
</feature>
<accession>A0AAW0SC58</accession>
<keyword evidence="3" id="KW-1185">Reference proteome</keyword>
<name>A0AAW0SC58_SCYPA</name>
<evidence type="ECO:0000313" key="2">
    <source>
        <dbReference type="EMBL" id="KAK8371872.1"/>
    </source>
</evidence>
<gene>
    <name evidence="2" type="ORF">O3P69_011859</name>
</gene>
<organism evidence="2 3">
    <name type="scientific">Scylla paramamosain</name>
    <name type="common">Mud crab</name>
    <dbReference type="NCBI Taxonomy" id="85552"/>
    <lineage>
        <taxon>Eukaryota</taxon>
        <taxon>Metazoa</taxon>
        <taxon>Ecdysozoa</taxon>
        <taxon>Arthropoda</taxon>
        <taxon>Crustacea</taxon>
        <taxon>Multicrustacea</taxon>
        <taxon>Malacostraca</taxon>
        <taxon>Eumalacostraca</taxon>
        <taxon>Eucarida</taxon>
        <taxon>Decapoda</taxon>
        <taxon>Pleocyemata</taxon>
        <taxon>Brachyura</taxon>
        <taxon>Eubrachyura</taxon>
        <taxon>Portunoidea</taxon>
        <taxon>Portunidae</taxon>
        <taxon>Portuninae</taxon>
        <taxon>Scylla</taxon>
    </lineage>
</organism>
<proteinExistence type="predicted"/>
<dbReference type="EMBL" id="JARAKH010006400">
    <property type="protein sequence ID" value="KAK8371872.1"/>
    <property type="molecule type" value="Genomic_DNA"/>
</dbReference>
<evidence type="ECO:0000313" key="3">
    <source>
        <dbReference type="Proteomes" id="UP001487740"/>
    </source>
</evidence>
<comment type="caution">
    <text evidence="2">The sequence shown here is derived from an EMBL/GenBank/DDBJ whole genome shotgun (WGS) entry which is preliminary data.</text>
</comment>
<sequence length="103" mass="11636">MRQIENSRKSGAGTDDVYSPKLWCFDELSFLNDGGITRTSQSNIDPDSNKAVEEHNDHESRRSRLARIPGVGLKLFLREPFIYRILESLSVSFCAHSLHGASR</sequence>
<evidence type="ECO:0000256" key="1">
    <source>
        <dbReference type="SAM" id="MobiDB-lite"/>
    </source>
</evidence>
<dbReference type="Proteomes" id="UP001487740">
    <property type="component" value="Unassembled WGS sequence"/>
</dbReference>
<protein>
    <submittedName>
        <fullName evidence="2">Uncharacterized protein</fullName>
    </submittedName>
</protein>
<feature type="region of interest" description="Disordered" evidence="1">
    <location>
        <begin position="39"/>
        <end position="61"/>
    </location>
</feature>